<gene>
    <name evidence="1" type="ORF">F4Y42_02095</name>
</gene>
<dbReference type="AlphaFoldDB" id="A0A6B0YMT8"/>
<sequence>MTRQQSDQTPIWSGIHYLLYLREAGAEEDSARFSLFQTEYSPAGGGHAGFLHIDPSCMPSAPASAVYTDNPEMAEWLYNRMYRDRDNALAACGNRVITARFGRGGDMRQRLGYSMDSVDGTVGAAWTDLETPFVHHGVAGKSGLYTYCLFVVANGAGLEVNGTMVPGDLYARQDWIPLVGRPLSSCLIADEIWATT</sequence>
<reference evidence="1" key="1">
    <citation type="submission" date="2019-09" db="EMBL/GenBank/DDBJ databases">
        <title>Characterisation of the sponge microbiome using genome-centric metagenomics.</title>
        <authorList>
            <person name="Engelberts J.P."/>
            <person name="Robbins S.J."/>
            <person name="De Goeij J.M."/>
            <person name="Aranda M."/>
            <person name="Bell S.C."/>
            <person name="Webster N.S."/>
        </authorList>
    </citation>
    <scope>NUCLEOTIDE SEQUENCE</scope>
    <source>
        <strain evidence="1">SB0664_bin_27</strain>
    </source>
</reference>
<evidence type="ECO:0000313" key="1">
    <source>
        <dbReference type="EMBL" id="MXY92220.1"/>
    </source>
</evidence>
<proteinExistence type="predicted"/>
<comment type="caution">
    <text evidence="1">The sequence shown here is derived from an EMBL/GenBank/DDBJ whole genome shotgun (WGS) entry which is preliminary data.</text>
</comment>
<dbReference type="EMBL" id="VXRG01000023">
    <property type="protein sequence ID" value="MXY92220.1"/>
    <property type="molecule type" value="Genomic_DNA"/>
</dbReference>
<protein>
    <submittedName>
        <fullName evidence="1">Uncharacterized protein</fullName>
    </submittedName>
</protein>
<accession>A0A6B0YMT8</accession>
<organism evidence="1">
    <name type="scientific">Caldilineaceae bacterium SB0664_bin_27</name>
    <dbReference type="NCBI Taxonomy" id="2605260"/>
    <lineage>
        <taxon>Bacteria</taxon>
        <taxon>Bacillati</taxon>
        <taxon>Chloroflexota</taxon>
        <taxon>Caldilineae</taxon>
        <taxon>Caldilineales</taxon>
        <taxon>Caldilineaceae</taxon>
    </lineage>
</organism>
<name>A0A6B0YMT8_9CHLR</name>